<dbReference type="EMBL" id="HBIR01042005">
    <property type="protein sequence ID" value="CAE0574876.1"/>
    <property type="molecule type" value="Transcribed_RNA"/>
</dbReference>
<protein>
    <submittedName>
        <fullName evidence="1">Uncharacterized protein</fullName>
    </submittedName>
</protein>
<proteinExistence type="predicted"/>
<reference evidence="1" key="1">
    <citation type="submission" date="2021-01" db="EMBL/GenBank/DDBJ databases">
        <authorList>
            <person name="Corre E."/>
            <person name="Pelletier E."/>
            <person name="Niang G."/>
            <person name="Scheremetjew M."/>
            <person name="Finn R."/>
            <person name="Kale V."/>
            <person name="Holt S."/>
            <person name="Cochrane G."/>
            <person name="Meng A."/>
            <person name="Brown T."/>
            <person name="Cohen L."/>
        </authorList>
    </citation>
    <scope>NUCLEOTIDE SEQUENCE</scope>
    <source>
        <strain evidence="1">379</strain>
    </source>
</reference>
<evidence type="ECO:0000313" key="2">
    <source>
        <dbReference type="EMBL" id="CAE0574876.1"/>
    </source>
</evidence>
<dbReference type="AlphaFoldDB" id="A0A6V2U7B5"/>
<accession>A0A6V2U7B5</accession>
<gene>
    <name evidence="1" type="ORF">EHUX00137_LOCUS32772</name>
    <name evidence="2" type="ORF">EHUX00137_LOCUS32774</name>
</gene>
<dbReference type="EMBL" id="HBIR01042003">
    <property type="protein sequence ID" value="CAE0574873.1"/>
    <property type="molecule type" value="Transcribed_RNA"/>
</dbReference>
<evidence type="ECO:0000313" key="1">
    <source>
        <dbReference type="EMBL" id="CAE0574873.1"/>
    </source>
</evidence>
<organism evidence="1">
    <name type="scientific">Emiliania huxleyi</name>
    <name type="common">Coccolithophore</name>
    <name type="synonym">Pontosphaera huxleyi</name>
    <dbReference type="NCBI Taxonomy" id="2903"/>
    <lineage>
        <taxon>Eukaryota</taxon>
        <taxon>Haptista</taxon>
        <taxon>Haptophyta</taxon>
        <taxon>Prymnesiophyceae</taxon>
        <taxon>Isochrysidales</taxon>
        <taxon>Noelaerhabdaceae</taxon>
        <taxon>Emiliania</taxon>
    </lineage>
</organism>
<sequence>MHSQPLFLLVDDNARRTASLSRAFEASGAHAIVPSRLLPLRGALAPWNETAAQMKAQECPRECRVGSWHPGPRHHRTVAWAIAQLHLSEVANALWRWREARSWGNATRGDALAVPPVCSAEAPWRAPFPITGCATALVTPDTHTGRKGLARYASPRLVWSGALVLRNGSWPGAPPPFAWVETSQPSVHAAAALARMRRCGNDYGDHKVGLMGTQASGWLSLALPVEQSRCRQAIVCEAPVVSGSKPVGLVGTQAQLAGPEVEWEISGGPAAAVRVENLRCHQSRSGHIVSHASAGTTLCLSHGNVVPAV</sequence>
<name>A0A6V2U7B5_EMIHU</name>